<keyword evidence="8" id="KW-0325">Glycoprotein</keyword>
<feature type="region of interest" description="Disordered" evidence="11">
    <location>
        <begin position="407"/>
        <end position="432"/>
    </location>
</feature>
<evidence type="ECO:0000256" key="7">
    <source>
        <dbReference type="ARBA" id="ARBA00023170"/>
    </source>
</evidence>
<evidence type="ECO:0000256" key="5">
    <source>
        <dbReference type="ARBA" id="ARBA00023065"/>
    </source>
</evidence>
<keyword evidence="9" id="KW-1071">Ligand-gated ion channel</keyword>
<feature type="transmembrane region" description="Helical" evidence="12">
    <location>
        <begin position="145"/>
        <end position="167"/>
    </location>
</feature>
<keyword evidence="6 12" id="KW-0472">Membrane</keyword>
<keyword evidence="7" id="KW-0675">Receptor</keyword>
<dbReference type="AlphaFoldDB" id="A0A7S4K5Y0"/>
<feature type="transmembrane region" description="Helical" evidence="12">
    <location>
        <begin position="57"/>
        <end position="77"/>
    </location>
</feature>
<keyword evidence="5" id="KW-0406">Ion transport</keyword>
<sequence>MCVAAYTITAKRASVTSFFETSDDSVYLIVLSDDGGSGIDWETFKTSFFTVFRPFTYGSWLMIMVFVLPVLGLLMFYHERGATGSAYTDVSPVMVKQRETGEVHFEVRRIPTWKHVINSVYMGILAFFQESYDQSVVTWGGKINLLAISSFVLLVLNVYTANLAAILTEDITQGEVTSIESAVKAGYNFCAERKMAETVMDLHDISPDMIVPDPEDLGGDGKAGFNCPNCKARTRVFDYMKPNHDDGSVYCDAALTSWEDLQVLQASGQHCDKARVGEALVTKSSGIPIYDGVSAELTALLYTIKNDGVLAQALNAAEPTSQCPAKEESTNSLSIQQLTGIWCFSFFFAGVALVVKLVQAVHSWRQGKVTTGIRVRPLQRYDQWGNATCHDIIIDGRLYDPDAVRELHEASSSGSQNDETMDGGGHDSSDDIMGIGRTENAAVCKKGASILQGSFNSWN</sequence>
<reference evidence="14" key="1">
    <citation type="submission" date="2021-01" db="EMBL/GenBank/DDBJ databases">
        <authorList>
            <person name="Corre E."/>
            <person name="Pelletier E."/>
            <person name="Niang G."/>
            <person name="Scheremetjew M."/>
            <person name="Finn R."/>
            <person name="Kale V."/>
            <person name="Holt S."/>
            <person name="Cochrane G."/>
            <person name="Meng A."/>
            <person name="Brown T."/>
            <person name="Cohen L."/>
        </authorList>
    </citation>
    <scope>NUCLEOTIDE SEQUENCE</scope>
    <source>
        <strain evidence="14">Isolate 1302-5</strain>
    </source>
</reference>
<comment type="subcellular location">
    <subcellularLocation>
        <location evidence="1">Membrane</location>
        <topology evidence="1">Multi-pass membrane protein</topology>
    </subcellularLocation>
</comment>
<keyword evidence="4 12" id="KW-1133">Transmembrane helix</keyword>
<name>A0A7S4K5Y0_9STRA</name>
<evidence type="ECO:0000256" key="8">
    <source>
        <dbReference type="ARBA" id="ARBA00023180"/>
    </source>
</evidence>
<keyword evidence="2" id="KW-0813">Transport</keyword>
<keyword evidence="10" id="KW-0407">Ion channel</keyword>
<evidence type="ECO:0000256" key="10">
    <source>
        <dbReference type="ARBA" id="ARBA00023303"/>
    </source>
</evidence>
<dbReference type="InterPro" id="IPR015683">
    <property type="entry name" value="Ionotropic_Glu_rcpt"/>
</dbReference>
<feature type="transmembrane region" description="Helical" evidence="12">
    <location>
        <begin position="339"/>
        <end position="358"/>
    </location>
</feature>
<accession>A0A7S4K5Y0</accession>
<evidence type="ECO:0000256" key="6">
    <source>
        <dbReference type="ARBA" id="ARBA00023136"/>
    </source>
</evidence>
<evidence type="ECO:0000256" key="9">
    <source>
        <dbReference type="ARBA" id="ARBA00023286"/>
    </source>
</evidence>
<dbReference type="Gene3D" id="1.10.287.70">
    <property type="match status" value="1"/>
</dbReference>
<organism evidence="14">
    <name type="scientific">Odontella aurita</name>
    <dbReference type="NCBI Taxonomy" id="265563"/>
    <lineage>
        <taxon>Eukaryota</taxon>
        <taxon>Sar</taxon>
        <taxon>Stramenopiles</taxon>
        <taxon>Ochrophyta</taxon>
        <taxon>Bacillariophyta</taxon>
        <taxon>Mediophyceae</taxon>
        <taxon>Biddulphiophycidae</taxon>
        <taxon>Eupodiscales</taxon>
        <taxon>Odontellaceae</taxon>
        <taxon>Odontella</taxon>
    </lineage>
</organism>
<evidence type="ECO:0000313" key="14">
    <source>
        <dbReference type="EMBL" id="CAE2285010.1"/>
    </source>
</evidence>
<evidence type="ECO:0000256" key="3">
    <source>
        <dbReference type="ARBA" id="ARBA00022692"/>
    </source>
</evidence>
<evidence type="ECO:0000259" key="13">
    <source>
        <dbReference type="Pfam" id="PF00060"/>
    </source>
</evidence>
<protein>
    <recommendedName>
        <fullName evidence="13">Ionotropic glutamate receptor C-terminal domain-containing protein</fullName>
    </recommendedName>
</protein>
<evidence type="ECO:0000256" key="2">
    <source>
        <dbReference type="ARBA" id="ARBA00022448"/>
    </source>
</evidence>
<evidence type="ECO:0000256" key="4">
    <source>
        <dbReference type="ARBA" id="ARBA00022989"/>
    </source>
</evidence>
<feature type="domain" description="Ionotropic glutamate receptor C-terminal" evidence="13">
    <location>
        <begin position="60"/>
        <end position="343"/>
    </location>
</feature>
<dbReference type="EMBL" id="HBKQ01058287">
    <property type="protein sequence ID" value="CAE2285010.1"/>
    <property type="molecule type" value="Transcribed_RNA"/>
</dbReference>
<dbReference type="GO" id="GO:0015276">
    <property type="term" value="F:ligand-gated monoatomic ion channel activity"/>
    <property type="evidence" value="ECO:0007669"/>
    <property type="project" value="InterPro"/>
</dbReference>
<evidence type="ECO:0000256" key="11">
    <source>
        <dbReference type="SAM" id="MobiDB-lite"/>
    </source>
</evidence>
<dbReference type="Pfam" id="PF00060">
    <property type="entry name" value="Lig_chan"/>
    <property type="match status" value="1"/>
</dbReference>
<evidence type="ECO:0000256" key="12">
    <source>
        <dbReference type="SAM" id="Phobius"/>
    </source>
</evidence>
<evidence type="ECO:0000256" key="1">
    <source>
        <dbReference type="ARBA" id="ARBA00004141"/>
    </source>
</evidence>
<dbReference type="GO" id="GO:0016020">
    <property type="term" value="C:membrane"/>
    <property type="evidence" value="ECO:0007669"/>
    <property type="project" value="UniProtKB-SubCell"/>
</dbReference>
<keyword evidence="3 12" id="KW-0812">Transmembrane</keyword>
<proteinExistence type="predicted"/>
<dbReference type="PANTHER" id="PTHR18966">
    <property type="entry name" value="IONOTROPIC GLUTAMATE RECEPTOR"/>
    <property type="match status" value="1"/>
</dbReference>
<dbReference type="InterPro" id="IPR001320">
    <property type="entry name" value="Iontro_rcpt_C"/>
</dbReference>
<gene>
    <name evidence="14" type="ORF">OAUR00152_LOCUS39852</name>
</gene>